<dbReference type="AlphaFoldDB" id="A0A6P1Y1M5"/>
<reference evidence="2 3" key="1">
    <citation type="submission" date="2020-01" db="EMBL/GenBank/DDBJ databases">
        <title>Complete genome sequence of a human oral phylogroup 1 Treponema sp. strain ATCC 700766, originally isolated from periodontitis dental plaque.</title>
        <authorList>
            <person name="Chan Y."/>
            <person name="Huo Y.-B."/>
            <person name="Yu X.-L."/>
            <person name="Zeng H."/>
            <person name="Leung W.-K."/>
            <person name="Watt R.M."/>
        </authorList>
    </citation>
    <scope>NUCLEOTIDE SEQUENCE [LARGE SCALE GENOMIC DNA]</scope>
    <source>
        <strain evidence="2 3">OMZ 804</strain>
    </source>
</reference>
<evidence type="ECO:0000313" key="3">
    <source>
        <dbReference type="Proteomes" id="UP000464374"/>
    </source>
</evidence>
<sequence length="139" mass="15340">MQFPLFAPILMVMLSRRILLPQYKNSLSKAQPFHVTLLKIGGIDARSVQKTPAGVLVVRRGLFFVKRQRRYTAYFQKILDIKIVGGTITQQLSNSATQQLSNSATQQLSNSATQQLSNSATQQLSNSATQQLSNSATQA</sequence>
<name>A0A6P1Y1M5_9SPIR</name>
<protein>
    <submittedName>
        <fullName evidence="2">Uncharacterized protein</fullName>
    </submittedName>
</protein>
<dbReference type="KEGG" id="trz:GWP43_04555"/>
<feature type="region of interest" description="Disordered" evidence="1">
    <location>
        <begin position="99"/>
        <end position="139"/>
    </location>
</feature>
<dbReference type="RefSeq" id="WP_162663034.1">
    <property type="nucleotide sequence ID" value="NZ_CP048020.1"/>
</dbReference>
<gene>
    <name evidence="2" type="ORF">GWP43_04555</name>
</gene>
<dbReference type="Proteomes" id="UP000464374">
    <property type="component" value="Chromosome"/>
</dbReference>
<accession>A0A6P1Y1M5</accession>
<proteinExistence type="predicted"/>
<dbReference type="EMBL" id="CP048020">
    <property type="protein sequence ID" value="QHX42832.1"/>
    <property type="molecule type" value="Genomic_DNA"/>
</dbReference>
<evidence type="ECO:0000256" key="1">
    <source>
        <dbReference type="SAM" id="MobiDB-lite"/>
    </source>
</evidence>
<evidence type="ECO:0000313" key="2">
    <source>
        <dbReference type="EMBL" id="QHX42832.1"/>
    </source>
</evidence>
<organism evidence="2 3">
    <name type="scientific">Treponema vincentii</name>
    <dbReference type="NCBI Taxonomy" id="69710"/>
    <lineage>
        <taxon>Bacteria</taxon>
        <taxon>Pseudomonadati</taxon>
        <taxon>Spirochaetota</taxon>
        <taxon>Spirochaetia</taxon>
        <taxon>Spirochaetales</taxon>
        <taxon>Treponemataceae</taxon>
        <taxon>Treponema</taxon>
    </lineage>
</organism>